<name>A0ACC2VNE9_9TREE</name>
<sequence length="468" mass="51478">MATHHPSVRFALPPATFFDYPPAHEAASIAPPPFPYSPFTIPQDLYHTWLDIKIPLYVAVVYTIVVKSLNKYNRSRGGKPWAISKTRAFFWLVVLHNVFLAVYSAWTFVGIIAAGYGRSFVAPWKWSEGGLLATVDSMCKIQGPRGYGNATIFDSSPNVNLWLASHPLTSQLLESHPPSALTPGRLWNEGLAFYGWIFYLSKYYEIIDTIIILMKGKQSSNLQSYHHAGAIISMWIGIRYMSPPIFIFVFFNSGIHALMYTYYTVTSFSVRVPKSVKQALTTMQITQFLIGGGSAFLSLFVSYSYPITTATTEPTTGKVHLHKEYKHVPCLDTPGQALAVVFNVVYLTPLTWLFARFFIRSYLRSGSNTTVKSATTTTTTATSSAANKVRSAGKDAVNGLEKTASAGLDVEDTSVQMNGKHVNGNGNGHAVTDVPEVIKAGAASARQQGQEASAAVRRGWERSTKTAD</sequence>
<evidence type="ECO:0000313" key="2">
    <source>
        <dbReference type="Proteomes" id="UP001227268"/>
    </source>
</evidence>
<comment type="caution">
    <text evidence="1">The sequence shown here is derived from an EMBL/GenBank/DDBJ whole genome shotgun (WGS) entry which is preliminary data.</text>
</comment>
<dbReference type="Proteomes" id="UP001227268">
    <property type="component" value="Unassembled WGS sequence"/>
</dbReference>
<accession>A0ACC2VNE9</accession>
<keyword evidence="2" id="KW-1185">Reference proteome</keyword>
<dbReference type="EMBL" id="JASBWT010000011">
    <property type="protein sequence ID" value="KAJ9100499.1"/>
    <property type="molecule type" value="Genomic_DNA"/>
</dbReference>
<reference evidence="1" key="1">
    <citation type="submission" date="2023-04" db="EMBL/GenBank/DDBJ databases">
        <title>Draft Genome sequencing of Naganishia species isolated from polar environments using Oxford Nanopore Technology.</title>
        <authorList>
            <person name="Leo P."/>
            <person name="Venkateswaran K."/>
        </authorList>
    </citation>
    <scope>NUCLEOTIDE SEQUENCE</scope>
    <source>
        <strain evidence="1">MNA-CCFEE 5423</strain>
    </source>
</reference>
<evidence type="ECO:0000313" key="1">
    <source>
        <dbReference type="EMBL" id="KAJ9100499.1"/>
    </source>
</evidence>
<gene>
    <name evidence="1" type="ORF">QFC21_003538</name>
</gene>
<protein>
    <submittedName>
        <fullName evidence="1">Uncharacterized protein</fullName>
    </submittedName>
</protein>
<proteinExistence type="predicted"/>
<organism evidence="1 2">
    <name type="scientific">Naganishia friedmannii</name>
    <dbReference type="NCBI Taxonomy" id="89922"/>
    <lineage>
        <taxon>Eukaryota</taxon>
        <taxon>Fungi</taxon>
        <taxon>Dikarya</taxon>
        <taxon>Basidiomycota</taxon>
        <taxon>Agaricomycotina</taxon>
        <taxon>Tremellomycetes</taxon>
        <taxon>Filobasidiales</taxon>
        <taxon>Filobasidiaceae</taxon>
        <taxon>Naganishia</taxon>
    </lineage>
</organism>